<reference evidence="2 3" key="1">
    <citation type="submission" date="2017-10" db="EMBL/GenBank/DDBJ databases">
        <title>Genomics of the genus Arcobacter.</title>
        <authorList>
            <person name="Perez-Cataluna A."/>
            <person name="Figueras M.J."/>
        </authorList>
    </citation>
    <scope>NUCLEOTIDE SEQUENCE [LARGE SCALE GENOMIC DNA]</scope>
    <source>
        <strain evidence="2 3">CECT 8987</strain>
    </source>
</reference>
<comment type="caution">
    <text evidence="2">The sequence shown here is derived from an EMBL/GenBank/DDBJ whole genome shotgun (WGS) entry which is preliminary data.</text>
</comment>
<dbReference type="Proteomes" id="UP000290657">
    <property type="component" value="Unassembled WGS sequence"/>
</dbReference>
<dbReference type="Pfam" id="PF07045">
    <property type="entry name" value="DUF1330"/>
    <property type="match status" value="1"/>
</dbReference>
<proteinExistence type="predicted"/>
<accession>A0A4Q0XTC0</accession>
<name>A0A4Q0XTC0_9BACT</name>
<dbReference type="PANTHER" id="PTHR41521:SF4">
    <property type="entry name" value="BLR0684 PROTEIN"/>
    <property type="match status" value="1"/>
</dbReference>
<feature type="domain" description="DUF1330" evidence="1">
    <location>
        <begin position="3"/>
        <end position="91"/>
    </location>
</feature>
<protein>
    <recommendedName>
        <fullName evidence="1">DUF1330 domain-containing protein</fullName>
    </recommendedName>
</protein>
<dbReference type="OrthoDB" id="516779at2"/>
<dbReference type="RefSeq" id="WP_128996233.1">
    <property type="nucleotide sequence ID" value="NZ_PDKN01000004.1"/>
</dbReference>
<evidence type="ECO:0000259" key="1">
    <source>
        <dbReference type="Pfam" id="PF07045"/>
    </source>
</evidence>
<evidence type="ECO:0000313" key="2">
    <source>
        <dbReference type="EMBL" id="RXJ57661.1"/>
    </source>
</evidence>
<dbReference type="SUPFAM" id="SSF54909">
    <property type="entry name" value="Dimeric alpha+beta barrel"/>
    <property type="match status" value="1"/>
</dbReference>
<gene>
    <name evidence="2" type="ORF">CRV04_07570</name>
</gene>
<dbReference type="InterPro" id="IPR011008">
    <property type="entry name" value="Dimeric_a/b-barrel"/>
</dbReference>
<dbReference type="InterPro" id="IPR010753">
    <property type="entry name" value="DUF1330"/>
</dbReference>
<dbReference type="AlphaFoldDB" id="A0A4Q0XTC0"/>
<dbReference type="EMBL" id="PDKN01000004">
    <property type="protein sequence ID" value="RXJ57661.1"/>
    <property type="molecule type" value="Genomic_DNA"/>
</dbReference>
<sequence length="94" mass="10656">MAVFVVGQIIIKDEQKWERYKASVPKSLEGYDASILLRGSKESTLEQATEYEHIVILQFPSLQAAKLWHSSNVYQQLIPLRKEAASVSLSIYTS</sequence>
<dbReference type="Gene3D" id="3.30.70.100">
    <property type="match status" value="1"/>
</dbReference>
<keyword evidence="3" id="KW-1185">Reference proteome</keyword>
<dbReference type="PANTHER" id="PTHR41521">
    <property type="match status" value="1"/>
</dbReference>
<evidence type="ECO:0000313" key="3">
    <source>
        <dbReference type="Proteomes" id="UP000290657"/>
    </source>
</evidence>
<organism evidence="2 3">
    <name type="scientific">Candidatus Marinarcus aquaticus</name>
    <dbReference type="NCBI Taxonomy" id="2044504"/>
    <lineage>
        <taxon>Bacteria</taxon>
        <taxon>Pseudomonadati</taxon>
        <taxon>Campylobacterota</taxon>
        <taxon>Epsilonproteobacteria</taxon>
        <taxon>Campylobacterales</taxon>
        <taxon>Arcobacteraceae</taxon>
        <taxon>Candidatus Marinarcus</taxon>
    </lineage>
</organism>